<dbReference type="InterPro" id="IPR010982">
    <property type="entry name" value="Lambda_DNA-bd_dom_sf"/>
</dbReference>
<dbReference type="AlphaFoldDB" id="A0A069AT11"/>
<reference evidence="4" key="1">
    <citation type="submission" date="2014-07" db="EMBL/GenBank/DDBJ databases">
        <authorList>
            <person name="Monot Marc"/>
        </authorList>
    </citation>
    <scope>NUCLEOTIDE SEQUENCE</scope>
    <source>
        <strain evidence="4">7032989</strain>
        <strain evidence="3">7032994</strain>
    </source>
</reference>
<evidence type="ECO:0000313" key="3">
    <source>
        <dbReference type="EMBL" id="CDS83404.1"/>
    </source>
</evidence>
<name>A0A069AT11_CLODI</name>
<sequence length="45" mass="4992">MNELNIAKTLILKRKEKGITQDELANYIGVSKASVSKWETGGSLR</sequence>
<dbReference type="PANTHER" id="PTHR46558">
    <property type="entry name" value="TRACRIPTIONAL REGULATORY PROTEIN-RELATED-RELATED"/>
    <property type="match status" value="1"/>
</dbReference>
<accession>A0A069AT11</accession>
<feature type="domain" description="HTH cro/C1-type" evidence="2">
    <location>
        <begin position="10"/>
        <end position="41"/>
    </location>
</feature>
<dbReference type="InterPro" id="IPR001387">
    <property type="entry name" value="Cro/C1-type_HTH"/>
</dbReference>
<evidence type="ECO:0000259" key="2">
    <source>
        <dbReference type="PROSITE" id="PS50943"/>
    </source>
</evidence>
<gene>
    <name evidence="4" type="ORF">BN1095_210205</name>
    <name evidence="3" type="ORF">BN1097_140199</name>
</gene>
<dbReference type="SUPFAM" id="SSF47413">
    <property type="entry name" value="lambda repressor-like DNA-binding domains"/>
    <property type="match status" value="1"/>
</dbReference>
<protein>
    <recommendedName>
        <fullName evidence="2">HTH cro/C1-type domain-containing protein</fullName>
    </recommendedName>
</protein>
<dbReference type="GO" id="GO:0003677">
    <property type="term" value="F:DNA binding"/>
    <property type="evidence" value="ECO:0007669"/>
    <property type="project" value="UniProtKB-KW"/>
</dbReference>
<dbReference type="Pfam" id="PF01381">
    <property type="entry name" value="HTH_3"/>
    <property type="match status" value="1"/>
</dbReference>
<dbReference type="PANTHER" id="PTHR46558:SF11">
    <property type="entry name" value="HTH-TYPE TRANSCRIPTIONAL REGULATOR XRE"/>
    <property type="match status" value="1"/>
</dbReference>
<proteinExistence type="predicted"/>
<dbReference type="EMBL" id="LK932861">
    <property type="protein sequence ID" value="CDS99535.1"/>
    <property type="molecule type" value="Genomic_DNA"/>
</dbReference>
<evidence type="ECO:0000256" key="1">
    <source>
        <dbReference type="ARBA" id="ARBA00023125"/>
    </source>
</evidence>
<dbReference type="RefSeq" id="WP_021434971.1">
    <property type="nucleotide sequence ID" value="NZ_BIPF01000032.1"/>
</dbReference>
<dbReference type="Gene3D" id="1.10.260.40">
    <property type="entry name" value="lambda repressor-like DNA-binding domains"/>
    <property type="match status" value="1"/>
</dbReference>
<dbReference type="PROSITE" id="PS50943">
    <property type="entry name" value="HTH_CROC1"/>
    <property type="match status" value="1"/>
</dbReference>
<organism evidence="4">
    <name type="scientific">Clostridioides difficile</name>
    <name type="common">Peptoclostridium difficile</name>
    <dbReference type="NCBI Taxonomy" id="1496"/>
    <lineage>
        <taxon>Bacteria</taxon>
        <taxon>Bacillati</taxon>
        <taxon>Bacillota</taxon>
        <taxon>Clostridia</taxon>
        <taxon>Peptostreptococcales</taxon>
        <taxon>Peptostreptococcaceae</taxon>
        <taxon>Clostridioides</taxon>
    </lineage>
</organism>
<dbReference type="EMBL" id="LK932347">
    <property type="protein sequence ID" value="CDS83404.1"/>
    <property type="molecule type" value="Genomic_DNA"/>
</dbReference>
<evidence type="ECO:0000313" key="4">
    <source>
        <dbReference type="EMBL" id="CDS99535.1"/>
    </source>
</evidence>
<keyword evidence="1" id="KW-0238">DNA-binding</keyword>
<dbReference type="CDD" id="cd00093">
    <property type="entry name" value="HTH_XRE"/>
    <property type="match status" value="1"/>
</dbReference>